<evidence type="ECO:0000313" key="2">
    <source>
        <dbReference type="EMBL" id="SCY78276.1"/>
    </source>
</evidence>
<reference evidence="2 3" key="1">
    <citation type="submission" date="2016-10" db="EMBL/GenBank/DDBJ databases">
        <authorList>
            <person name="de Groot N.N."/>
        </authorList>
    </citation>
    <scope>NUCLEOTIDE SEQUENCE [LARGE SCALE GENOMIC DNA]</scope>
    <source>
        <strain evidence="2 3">CGMCC 1.7666</strain>
    </source>
</reference>
<gene>
    <name evidence="2" type="ORF">SAMN02927923_02257</name>
</gene>
<dbReference type="PROSITE" id="PS50104">
    <property type="entry name" value="TIR"/>
    <property type="match status" value="1"/>
</dbReference>
<evidence type="ECO:0000259" key="1">
    <source>
        <dbReference type="PROSITE" id="PS50104"/>
    </source>
</evidence>
<dbReference type="AlphaFoldDB" id="A0A1G5IQA7"/>
<evidence type="ECO:0000313" key="3">
    <source>
        <dbReference type="Proteomes" id="UP000199569"/>
    </source>
</evidence>
<protein>
    <submittedName>
        <fullName evidence="2">TIR domain-containing protein</fullName>
    </submittedName>
</protein>
<dbReference type="Proteomes" id="UP000199569">
    <property type="component" value="Unassembled WGS sequence"/>
</dbReference>
<dbReference type="GO" id="GO:0007165">
    <property type="term" value="P:signal transduction"/>
    <property type="evidence" value="ECO:0007669"/>
    <property type="project" value="InterPro"/>
</dbReference>
<dbReference type="Gene3D" id="3.40.50.10140">
    <property type="entry name" value="Toll/interleukin-1 receptor homology (TIR) domain"/>
    <property type="match status" value="1"/>
</dbReference>
<dbReference type="RefSeq" id="WP_091134412.1">
    <property type="nucleotide sequence ID" value="NZ_FMVJ01000006.1"/>
</dbReference>
<feature type="domain" description="TIR" evidence="1">
    <location>
        <begin position="147"/>
        <end position="274"/>
    </location>
</feature>
<sequence length="379" mass="43224">MNKAYPSEKSVSTSYYLPSKIGSYLKRLDLEYSRDKQSLKGEIIKSARAIVIENTEYDNWNGGTTGHDVRLFLPEGILSKIGLSSQVEIGESLRVDLNTCCTHVENEFFRAVQLELNDEHDPEYQRAIPLSQRPQINPDNLSIWKPGLVRLFISHRDEYKRVATDLADALEIYGIGSFVAHDTIEPTREWRREIMNGLETMEVMLVFLTDNFSESIWTNQEVGFALGKGVPIISLKLEKKDPPGFISHEQALRSSLSDPASSAKQIQKLVAEKLGRRDRIQSGLIAAFLTSPDWNEARDRFEAMASTVETLSDREFDEIVQGFYKNNQLYGATYLVNARERLKTFLEKTSGKKIEIKGREIKEIKTTPRSMYLDDDIPF</sequence>
<dbReference type="STRING" id="549386.SAMN02927923_02257"/>
<dbReference type="OrthoDB" id="344630at2"/>
<dbReference type="InterPro" id="IPR035897">
    <property type="entry name" value="Toll_tir_struct_dom_sf"/>
</dbReference>
<dbReference type="SUPFAM" id="SSF52200">
    <property type="entry name" value="Toll/Interleukin receptor TIR domain"/>
    <property type="match status" value="1"/>
</dbReference>
<accession>A0A1G5IQA7</accession>
<proteinExistence type="predicted"/>
<name>A0A1G5IQA7_9HYPH</name>
<dbReference type="EMBL" id="FMVJ01000006">
    <property type="protein sequence ID" value="SCY78276.1"/>
    <property type="molecule type" value="Genomic_DNA"/>
</dbReference>
<keyword evidence="3" id="KW-1185">Reference proteome</keyword>
<dbReference type="Pfam" id="PF13676">
    <property type="entry name" value="TIR_2"/>
    <property type="match status" value="1"/>
</dbReference>
<dbReference type="InterPro" id="IPR000157">
    <property type="entry name" value="TIR_dom"/>
</dbReference>
<organism evidence="2 3">
    <name type="scientific">Microvirga guangxiensis</name>
    <dbReference type="NCBI Taxonomy" id="549386"/>
    <lineage>
        <taxon>Bacteria</taxon>
        <taxon>Pseudomonadati</taxon>
        <taxon>Pseudomonadota</taxon>
        <taxon>Alphaproteobacteria</taxon>
        <taxon>Hyphomicrobiales</taxon>
        <taxon>Methylobacteriaceae</taxon>
        <taxon>Microvirga</taxon>
    </lineage>
</organism>